<comment type="caution">
    <text evidence="2">The sequence shown here is derived from an EMBL/GenBank/DDBJ whole genome shotgun (WGS) entry which is preliminary data.</text>
</comment>
<accession>A0A196SD72</accession>
<feature type="transmembrane region" description="Helical" evidence="1">
    <location>
        <begin position="221"/>
        <end position="239"/>
    </location>
</feature>
<keyword evidence="3" id="KW-1185">Reference proteome</keyword>
<feature type="transmembrane region" description="Helical" evidence="1">
    <location>
        <begin position="51"/>
        <end position="77"/>
    </location>
</feature>
<dbReference type="EMBL" id="LXWW01000289">
    <property type="protein sequence ID" value="OAO14077.1"/>
    <property type="molecule type" value="Genomic_DNA"/>
</dbReference>
<name>A0A196SD72_BLAHN</name>
<evidence type="ECO:0000313" key="3">
    <source>
        <dbReference type="Proteomes" id="UP000078348"/>
    </source>
</evidence>
<protein>
    <recommendedName>
        <fullName evidence="4">Acyltransferase 3 domain-containing protein</fullName>
    </recommendedName>
</protein>
<gene>
    <name evidence="2" type="ORF">AV274_4255</name>
</gene>
<keyword evidence="1" id="KW-0812">Transmembrane</keyword>
<feature type="transmembrane region" description="Helical" evidence="1">
    <location>
        <begin position="143"/>
        <end position="162"/>
    </location>
</feature>
<dbReference type="OrthoDB" id="200707at2759"/>
<feature type="transmembrane region" description="Helical" evidence="1">
    <location>
        <begin position="326"/>
        <end position="345"/>
    </location>
</feature>
<evidence type="ECO:0000313" key="2">
    <source>
        <dbReference type="EMBL" id="OAO14077.1"/>
    </source>
</evidence>
<keyword evidence="1" id="KW-0472">Membrane</keyword>
<dbReference type="Proteomes" id="UP000078348">
    <property type="component" value="Unassembled WGS sequence"/>
</dbReference>
<proteinExistence type="predicted"/>
<feature type="transmembrane region" description="Helical" evidence="1">
    <location>
        <begin position="12"/>
        <end position="31"/>
    </location>
</feature>
<organism evidence="2 3">
    <name type="scientific">Blastocystis sp. subtype 1 (strain ATCC 50177 / NandII)</name>
    <dbReference type="NCBI Taxonomy" id="478820"/>
    <lineage>
        <taxon>Eukaryota</taxon>
        <taxon>Sar</taxon>
        <taxon>Stramenopiles</taxon>
        <taxon>Bigyra</taxon>
        <taxon>Opalozoa</taxon>
        <taxon>Opalinata</taxon>
        <taxon>Blastocystidae</taxon>
        <taxon>Blastocystis</taxon>
    </lineage>
</organism>
<sequence length="448" mass="50981">MGKTRIVGLDLVKGIAIFMMIIVHSVTQVIADYDGGVFLDIKEKLPPIVVYIVIYPLVIIGLWGTVFTFVTGITTTLSCIRILDTNKRAFGVYLFQRFVFLVLLRLGECICDTVFAKDYDVFNNKEIRWPVVKLAGNATTLDSIGWTGLIAPIVTFLLLPVIKKGNRWMIILCYTLLFYALFAISPWVIQAFDWLSKESYAHNMGLLGDIFGKVCYGRFKIAQTSAFAVAGSMFGCLIHHQASIGFMAWVSSAYFVIGVAVFVIWLLIDSSFLMDIVSENVPLPAHMLSFGCITAFTFIHCYFVDGDRPVEKKYKSRKRCTFQFRLGMVSLTVFCVGGWVARQLALPYEVLFGLPCQHDPPKLLWNVWECLLYIVYVQVAWLLISCLWEKVDFKFSLEYILGYTLAKMVGKEYIPHTRKFVYGPAEEMKEEMEKQLIKEDTIVVDQSH</sequence>
<keyword evidence="1" id="KW-1133">Transmembrane helix</keyword>
<feature type="transmembrane region" description="Helical" evidence="1">
    <location>
        <begin position="365"/>
        <end position="388"/>
    </location>
</feature>
<feature type="transmembrane region" description="Helical" evidence="1">
    <location>
        <begin position="89"/>
        <end position="107"/>
    </location>
</feature>
<reference evidence="2 3" key="1">
    <citation type="submission" date="2016-05" db="EMBL/GenBank/DDBJ databases">
        <title>Nuclear genome of Blastocystis sp. subtype 1 NandII.</title>
        <authorList>
            <person name="Gentekaki E."/>
            <person name="Curtis B."/>
            <person name="Stairs C."/>
            <person name="Eme L."/>
            <person name="Herman E."/>
            <person name="Klimes V."/>
            <person name="Arias M.C."/>
            <person name="Elias M."/>
            <person name="Hilliou F."/>
            <person name="Klute M."/>
            <person name="Malik S.-B."/>
            <person name="Pightling A."/>
            <person name="Rachubinski R."/>
            <person name="Salas D."/>
            <person name="Schlacht A."/>
            <person name="Suga H."/>
            <person name="Archibald J."/>
            <person name="Ball S.G."/>
            <person name="Clark G."/>
            <person name="Dacks J."/>
            <person name="Van Der Giezen M."/>
            <person name="Tsaousis A."/>
            <person name="Roger A."/>
        </authorList>
    </citation>
    <scope>NUCLEOTIDE SEQUENCE [LARGE SCALE GENOMIC DNA]</scope>
    <source>
        <strain evidence="3">ATCC 50177 / NandII</strain>
    </source>
</reference>
<feature type="transmembrane region" description="Helical" evidence="1">
    <location>
        <begin position="169"/>
        <end position="189"/>
    </location>
</feature>
<evidence type="ECO:0008006" key="4">
    <source>
        <dbReference type="Google" id="ProtNLM"/>
    </source>
</evidence>
<feature type="transmembrane region" description="Helical" evidence="1">
    <location>
        <begin position="288"/>
        <end position="305"/>
    </location>
</feature>
<evidence type="ECO:0000256" key="1">
    <source>
        <dbReference type="SAM" id="Phobius"/>
    </source>
</evidence>
<dbReference type="AlphaFoldDB" id="A0A196SD72"/>
<feature type="transmembrane region" description="Helical" evidence="1">
    <location>
        <begin position="246"/>
        <end position="268"/>
    </location>
</feature>